<dbReference type="Pfam" id="PF01762">
    <property type="entry name" value="Galactosyl_T"/>
    <property type="match status" value="1"/>
</dbReference>
<comment type="similarity">
    <text evidence="2 10">Belongs to the glycosyltransferase 31 family.</text>
</comment>
<gene>
    <name evidence="11" type="ORF">BDEG_24436</name>
</gene>
<keyword evidence="4" id="KW-0808">Transferase</keyword>
<protein>
    <recommendedName>
        <fullName evidence="10">Hexosyltransferase</fullName>
        <ecNumber evidence="10">2.4.1.-</ecNumber>
    </recommendedName>
</protein>
<evidence type="ECO:0000256" key="6">
    <source>
        <dbReference type="ARBA" id="ARBA00022968"/>
    </source>
</evidence>
<evidence type="ECO:0000256" key="1">
    <source>
        <dbReference type="ARBA" id="ARBA00004323"/>
    </source>
</evidence>
<name>A0A177WM25_BATDL</name>
<dbReference type="eggNOG" id="KOG2287">
    <property type="taxonomic scope" value="Eukaryota"/>
</dbReference>
<evidence type="ECO:0000256" key="7">
    <source>
        <dbReference type="ARBA" id="ARBA00022989"/>
    </source>
</evidence>
<dbReference type="InterPro" id="IPR002659">
    <property type="entry name" value="Glyco_trans_31"/>
</dbReference>
<organism evidence="11 12">
    <name type="scientific">Batrachochytrium dendrobatidis (strain JEL423)</name>
    <dbReference type="NCBI Taxonomy" id="403673"/>
    <lineage>
        <taxon>Eukaryota</taxon>
        <taxon>Fungi</taxon>
        <taxon>Fungi incertae sedis</taxon>
        <taxon>Chytridiomycota</taxon>
        <taxon>Chytridiomycota incertae sedis</taxon>
        <taxon>Chytridiomycetes</taxon>
        <taxon>Rhizophydiales</taxon>
        <taxon>Rhizophydiales incertae sedis</taxon>
        <taxon>Batrachochytrium</taxon>
    </lineage>
</organism>
<keyword evidence="5 10" id="KW-0812">Transmembrane</keyword>
<dbReference type="STRING" id="403673.A0A177WM25"/>
<evidence type="ECO:0000256" key="8">
    <source>
        <dbReference type="ARBA" id="ARBA00023034"/>
    </source>
</evidence>
<evidence type="ECO:0000313" key="12">
    <source>
        <dbReference type="Proteomes" id="UP000077115"/>
    </source>
</evidence>
<accession>A0A177WM25</accession>
<dbReference type="EMBL" id="DS022304">
    <property type="protein sequence ID" value="OAJ40735.1"/>
    <property type="molecule type" value="Genomic_DNA"/>
</dbReference>
<proteinExistence type="inferred from homology"/>
<dbReference type="PANTHER" id="PTHR11214">
    <property type="entry name" value="BETA-1,3-N-ACETYLGLUCOSAMINYLTRANSFERASE"/>
    <property type="match status" value="1"/>
</dbReference>
<dbReference type="GO" id="GO:0016758">
    <property type="term" value="F:hexosyltransferase activity"/>
    <property type="evidence" value="ECO:0007669"/>
    <property type="project" value="InterPro"/>
</dbReference>
<comment type="subcellular location">
    <subcellularLocation>
        <location evidence="1 10">Golgi apparatus membrane</location>
        <topology evidence="1 10">Single-pass type II membrane protein</topology>
    </subcellularLocation>
</comment>
<evidence type="ECO:0000256" key="3">
    <source>
        <dbReference type="ARBA" id="ARBA00022676"/>
    </source>
</evidence>
<keyword evidence="7 10" id="KW-1133">Transmembrane helix</keyword>
<dbReference type="PANTHER" id="PTHR11214:SF351">
    <property type="entry name" value="BETA-1,3-GALACTOSYLTRANSFERASE PVG3"/>
    <property type="match status" value="1"/>
</dbReference>
<dbReference type="EC" id="2.4.1.-" evidence="10"/>
<evidence type="ECO:0000256" key="2">
    <source>
        <dbReference type="ARBA" id="ARBA00008661"/>
    </source>
</evidence>
<keyword evidence="8 10" id="KW-0333">Golgi apparatus</keyword>
<evidence type="ECO:0000256" key="4">
    <source>
        <dbReference type="ARBA" id="ARBA00022679"/>
    </source>
</evidence>
<evidence type="ECO:0000256" key="9">
    <source>
        <dbReference type="ARBA" id="ARBA00023136"/>
    </source>
</evidence>
<dbReference type="GO" id="GO:0051072">
    <property type="term" value="P:4,6-pyruvylated galactose residue biosynthetic process"/>
    <property type="evidence" value="ECO:0007669"/>
    <property type="project" value="TreeGrafter"/>
</dbReference>
<evidence type="ECO:0000256" key="5">
    <source>
        <dbReference type="ARBA" id="ARBA00022692"/>
    </source>
</evidence>
<dbReference type="Gene3D" id="3.90.550.50">
    <property type="match status" value="1"/>
</dbReference>
<dbReference type="FunFam" id="3.90.550.50:FF:000052">
    <property type="entry name" value="Hexosyltransferase"/>
    <property type="match status" value="1"/>
</dbReference>
<sequence length="315" mass="35465">MTFATKTKKGCIKRLSRCAALVVAGYLIIMVSMHYSIMPTLFQSNSTLTQTPPQTLNFQITTDAHTALLSSDTAATSNSKLILVGILTSVEKLQRRTLIRDTYARLKPANVDLVFVFGRPKDSSYEALIRLESIRYGDIMVVDCKENMDDGKTFAFFKHVGSVYPPEQYGFVMKADDDCWIGLDNLAKWVSTMPQTGTYFGRHVSGTGFMAGMGYGLSFDLVQWIATDAYPSQHRIGQEDSLLASWLRHSNQLKHYIGDETKAFYDDPAHARGWAHPYTANTILIHRLKNEAWFLKAAEHFLPAEFFPNVPNLNQ</sequence>
<reference evidence="11 12" key="1">
    <citation type="submission" date="2006-10" db="EMBL/GenBank/DDBJ databases">
        <title>The Genome Sequence of Batrachochytrium dendrobatidis JEL423.</title>
        <authorList>
            <consortium name="The Broad Institute Genome Sequencing Platform"/>
            <person name="Birren B."/>
            <person name="Lander E."/>
            <person name="Galagan J."/>
            <person name="Cuomo C."/>
            <person name="Devon K."/>
            <person name="Jaffe D."/>
            <person name="Butler J."/>
            <person name="Alvarez P."/>
            <person name="Gnerre S."/>
            <person name="Grabherr M."/>
            <person name="Kleber M."/>
            <person name="Mauceli E."/>
            <person name="Brockman W."/>
            <person name="Young S."/>
            <person name="LaButti K."/>
            <person name="Sykes S."/>
            <person name="DeCaprio D."/>
            <person name="Crawford M."/>
            <person name="Koehrsen M."/>
            <person name="Engels R."/>
            <person name="Montgomery P."/>
            <person name="Pearson M."/>
            <person name="Howarth C."/>
            <person name="Larson L."/>
            <person name="White J."/>
            <person name="O'Leary S."/>
            <person name="Kodira C."/>
            <person name="Zeng Q."/>
            <person name="Yandava C."/>
            <person name="Alvarado L."/>
            <person name="Longcore J."/>
            <person name="James T."/>
        </authorList>
    </citation>
    <scope>NUCLEOTIDE SEQUENCE [LARGE SCALE GENOMIC DNA]</scope>
    <source>
        <strain evidence="11 12">JEL423</strain>
    </source>
</reference>
<dbReference type="AlphaFoldDB" id="A0A177WM25"/>
<dbReference type="VEuPathDB" id="FungiDB:BDEG_24436"/>
<dbReference type="OrthoDB" id="2139606at2759"/>
<dbReference type="GO" id="GO:0000139">
    <property type="term" value="C:Golgi membrane"/>
    <property type="evidence" value="ECO:0007669"/>
    <property type="project" value="UniProtKB-SubCell"/>
</dbReference>
<dbReference type="Proteomes" id="UP000077115">
    <property type="component" value="Unassembled WGS sequence"/>
</dbReference>
<keyword evidence="6 10" id="KW-0735">Signal-anchor</keyword>
<evidence type="ECO:0000256" key="10">
    <source>
        <dbReference type="RuleBase" id="RU363063"/>
    </source>
</evidence>
<keyword evidence="3 10" id="KW-0328">Glycosyltransferase</keyword>
<reference evidence="11 12" key="2">
    <citation type="submission" date="2016-05" db="EMBL/GenBank/DDBJ databases">
        <title>Lineage-specific infection strategies underlie the spectrum of fungal disease in amphibians.</title>
        <authorList>
            <person name="Cuomo C.A."/>
            <person name="Farrer R.A."/>
            <person name="James T."/>
            <person name="Longcore J."/>
            <person name="Birren B."/>
        </authorList>
    </citation>
    <scope>NUCLEOTIDE SEQUENCE [LARGE SCALE GENOMIC DNA]</scope>
    <source>
        <strain evidence="11 12">JEL423</strain>
    </source>
</reference>
<feature type="transmembrane region" description="Helical" evidence="10">
    <location>
        <begin position="18"/>
        <end position="37"/>
    </location>
</feature>
<evidence type="ECO:0000313" key="11">
    <source>
        <dbReference type="EMBL" id="OAJ40735.1"/>
    </source>
</evidence>
<keyword evidence="9 10" id="KW-0472">Membrane</keyword>